<keyword evidence="1" id="KW-0812">Transmembrane</keyword>
<sequence>MTDAVPVAEKGDFFRRRRTVGASAGPLYARLLPMALCYAIAVIAALVVVNVPGATDYVGADNDDVMRLVTVRDLLAGQSWFDLTQYRLGLAGGTLMHWSRLIDLPIAALVSLFRLYLEGTQAEAAALLVWPLLLVIPLFVAMGLAGRRMGGTAVMHVSLGLTAIFVLTTNRFLPGAIDHHNVQLVLVACIAAMLIDTAGAKANFAIAGLMVALAIAIGAETTPFVAIVALVVAVRWAWHGAAFAPAARAFSLALAGAITAAFVTTVPPHLYAMVTCDSLSIGFYGLATIGSGLLLASTYVGVPLGRQARFGILAGNAVVIAASARILAPQCLGNPLGNLDPLLISLWLDHVTEARSFLAMVRIDQGAVGGYYAAGVLAIAVCVFRIVRRDDVERHAILLSLITVSFLVALVQVRGAAFANLLSILPLSLLIIDLRRIAHADPDDMGAGAVYFLMVIISVPAVWALGGSLASSGATGLFERARETHLASRGECESRAALAPLAALPKSVVAAPSELGVHLLRYTPHRVLSAPYHRNEGGMLTELHIGLAKPEEAAAFLRGAEVGYLAFCPDDPQTKIVAKTKADGLYAALKQGRVPIYLEPLPGGETGLQLYKVLSVKE</sequence>
<feature type="transmembrane region" description="Helical" evidence="1">
    <location>
        <begin position="308"/>
        <end position="328"/>
    </location>
</feature>
<evidence type="ECO:0000256" key="1">
    <source>
        <dbReference type="SAM" id="Phobius"/>
    </source>
</evidence>
<feature type="transmembrane region" description="Helical" evidence="1">
    <location>
        <begin position="394"/>
        <end position="411"/>
    </location>
</feature>
<dbReference type="Proteomes" id="UP001161580">
    <property type="component" value="Unassembled WGS sequence"/>
</dbReference>
<keyword evidence="1" id="KW-0472">Membrane</keyword>
<dbReference type="RefSeq" id="WP_311788878.1">
    <property type="nucleotide sequence ID" value="NZ_JALDYY010000020.1"/>
</dbReference>
<feature type="transmembrane region" description="Helical" evidence="1">
    <location>
        <begin position="27"/>
        <end position="49"/>
    </location>
</feature>
<feature type="transmembrane region" description="Helical" evidence="1">
    <location>
        <begin position="270"/>
        <end position="296"/>
    </location>
</feature>
<name>A0AAE3QGR9_9HYPH</name>
<protein>
    <submittedName>
        <fullName evidence="2">Uncharacterized protein</fullName>
    </submittedName>
</protein>
<comment type="caution">
    <text evidence="2">The sequence shown here is derived from an EMBL/GenBank/DDBJ whole genome shotgun (WGS) entry which is preliminary data.</text>
</comment>
<accession>A0AAE3QGR9</accession>
<feature type="transmembrane region" description="Helical" evidence="1">
    <location>
        <begin position="124"/>
        <end position="145"/>
    </location>
</feature>
<dbReference type="EMBL" id="JALDYZ010000020">
    <property type="protein sequence ID" value="MDI7924910.1"/>
    <property type="molecule type" value="Genomic_DNA"/>
</dbReference>
<evidence type="ECO:0000313" key="3">
    <source>
        <dbReference type="Proteomes" id="UP001161580"/>
    </source>
</evidence>
<feature type="transmembrane region" description="Helical" evidence="1">
    <location>
        <begin position="369"/>
        <end position="387"/>
    </location>
</feature>
<reference evidence="2" key="1">
    <citation type="submission" date="2022-03" db="EMBL/GenBank/DDBJ databases">
        <title>Fererhizobium litorale gen. nov., sp. nov., isolated from sandy sediments of the Sea of Japan seashore.</title>
        <authorList>
            <person name="Romanenko L."/>
            <person name="Kurilenko V."/>
            <person name="Otstavnykh N."/>
            <person name="Svetashev V."/>
            <person name="Tekutyeva L."/>
            <person name="Isaeva M."/>
            <person name="Mikhailov V."/>
        </authorList>
    </citation>
    <scope>NUCLEOTIDE SEQUENCE</scope>
    <source>
        <strain evidence="2">KMM 9576</strain>
    </source>
</reference>
<feature type="transmembrane region" description="Helical" evidence="1">
    <location>
        <begin position="206"/>
        <end position="234"/>
    </location>
</feature>
<gene>
    <name evidence="2" type="ORF">MRS75_22905</name>
</gene>
<feature type="transmembrane region" description="Helical" evidence="1">
    <location>
        <begin position="98"/>
        <end position="117"/>
    </location>
</feature>
<organism evidence="2 3">
    <name type="scientific">Ferirhizobium litorale</name>
    <dbReference type="NCBI Taxonomy" id="2927786"/>
    <lineage>
        <taxon>Bacteria</taxon>
        <taxon>Pseudomonadati</taxon>
        <taxon>Pseudomonadota</taxon>
        <taxon>Alphaproteobacteria</taxon>
        <taxon>Hyphomicrobiales</taxon>
        <taxon>Rhizobiaceae</taxon>
        <taxon>Ferirhizobium</taxon>
    </lineage>
</organism>
<keyword evidence="3" id="KW-1185">Reference proteome</keyword>
<feature type="transmembrane region" description="Helical" evidence="1">
    <location>
        <begin position="246"/>
        <end position="264"/>
    </location>
</feature>
<evidence type="ECO:0000313" key="2">
    <source>
        <dbReference type="EMBL" id="MDI7924910.1"/>
    </source>
</evidence>
<keyword evidence="1" id="KW-1133">Transmembrane helix</keyword>
<feature type="transmembrane region" description="Helical" evidence="1">
    <location>
        <begin position="151"/>
        <end position="170"/>
    </location>
</feature>
<dbReference type="AlphaFoldDB" id="A0AAE3QGR9"/>
<feature type="transmembrane region" description="Helical" evidence="1">
    <location>
        <begin position="446"/>
        <end position="466"/>
    </location>
</feature>
<feature type="transmembrane region" description="Helical" evidence="1">
    <location>
        <begin position="182"/>
        <end position="200"/>
    </location>
</feature>
<proteinExistence type="predicted"/>